<name>A0A635RBP8_SALET</name>
<evidence type="ECO:0008006" key="2">
    <source>
        <dbReference type="Google" id="ProtNLM"/>
    </source>
</evidence>
<comment type="caution">
    <text evidence="1">The sequence shown here is derived from an EMBL/GenBank/DDBJ whole genome shotgun (WGS) entry which is preliminary data.</text>
</comment>
<organism evidence="1">
    <name type="scientific">Salmonella enterica subsp. enterica serovar Chester</name>
    <dbReference type="NCBI Taxonomy" id="149386"/>
    <lineage>
        <taxon>Bacteria</taxon>
        <taxon>Pseudomonadati</taxon>
        <taxon>Pseudomonadota</taxon>
        <taxon>Gammaproteobacteria</taxon>
        <taxon>Enterobacterales</taxon>
        <taxon>Enterobacteriaceae</taxon>
        <taxon>Salmonella</taxon>
    </lineage>
</organism>
<dbReference type="EMBL" id="AAMIYH010000027">
    <property type="protein sequence ID" value="EDH8304189.1"/>
    <property type="molecule type" value="Genomic_DNA"/>
</dbReference>
<dbReference type="AlphaFoldDB" id="A0A635RBP8"/>
<sequence>MLDLQGFIQIPALFDNQDGVTAPVGELSDLTLSYAKSKQTFTKSNLQVQLVTFTSKREKQTVVVPAEFSDHILTVSQWIYQQAILGNLRNDELEFQRLLLGQFQSTISGVQSGAMIQTNSNWFPRWVSWKYEATADQVQDDTDVDNQIIVWFSDEDFDQDYTGFEIEVQMPIEPIDTFLATKSVVEKAMEGFNLTEHHKKINELMAGFPYTAIQTNYYTWHDQENYESTLVVPMSVIIYGRAGKNPTKIKQALREHILANSSFTVPIGVKVFPEIFTTTKFTMVPGWKIRGIPNEEDVAALYSPILPYDFWVKAITKFGEWSDQSVAERNSNTVSKPTTDVTDLPTVYKSLNMVVISGPENDTRKNTLHETLPDYALIATTNPDIARMSKSTTEWLALFFQALIAAEEYHPYQTSLDVVKLVDEADPDNYFWVFEYDNVEYRILSRKSKWYTEIDEE</sequence>
<protein>
    <recommendedName>
        <fullName evidence="2">Virion structural protein</fullName>
    </recommendedName>
</protein>
<gene>
    <name evidence="1" type="ORF">CB695_22255</name>
</gene>
<evidence type="ECO:0000313" key="1">
    <source>
        <dbReference type="EMBL" id="EDH8304189.1"/>
    </source>
</evidence>
<reference evidence="1" key="1">
    <citation type="submission" date="2018-07" db="EMBL/GenBank/DDBJ databases">
        <authorList>
            <person name="Ashton P.M."/>
            <person name="Dallman T."/>
            <person name="Nair S."/>
            <person name="De Pinna E."/>
            <person name="Peters T."/>
            <person name="Grant K."/>
        </authorList>
    </citation>
    <scope>NUCLEOTIDE SEQUENCE</scope>
    <source>
        <strain evidence="1">368335</strain>
    </source>
</reference>
<proteinExistence type="predicted"/>
<accession>A0A635RBP8</accession>